<evidence type="ECO:0000256" key="8">
    <source>
        <dbReference type="ARBA" id="ARBA00023170"/>
    </source>
</evidence>
<feature type="transmembrane region" description="Helical" evidence="11">
    <location>
        <begin position="572"/>
        <end position="595"/>
    </location>
</feature>
<keyword evidence="9" id="KW-0807">Transducer</keyword>
<evidence type="ECO:0000259" key="13">
    <source>
        <dbReference type="PROSITE" id="PS50878"/>
    </source>
</evidence>
<dbReference type="PROSITE" id="PS50262">
    <property type="entry name" value="G_PROTEIN_RECEP_F1_2"/>
    <property type="match status" value="1"/>
</dbReference>
<dbReference type="InterPro" id="IPR000477">
    <property type="entry name" value="RT_dom"/>
</dbReference>
<organism evidence="14 15">
    <name type="scientific">Parnassius apollo</name>
    <name type="common">Apollo butterfly</name>
    <name type="synonym">Papilio apollo</name>
    <dbReference type="NCBI Taxonomy" id="110799"/>
    <lineage>
        <taxon>Eukaryota</taxon>
        <taxon>Metazoa</taxon>
        <taxon>Ecdysozoa</taxon>
        <taxon>Arthropoda</taxon>
        <taxon>Hexapoda</taxon>
        <taxon>Insecta</taxon>
        <taxon>Pterygota</taxon>
        <taxon>Neoptera</taxon>
        <taxon>Endopterygota</taxon>
        <taxon>Lepidoptera</taxon>
        <taxon>Glossata</taxon>
        <taxon>Ditrysia</taxon>
        <taxon>Papilionoidea</taxon>
        <taxon>Papilionidae</taxon>
        <taxon>Parnassiinae</taxon>
        <taxon>Parnassini</taxon>
        <taxon>Parnassius</taxon>
        <taxon>Parnassius</taxon>
    </lineage>
</organism>
<keyword evidence="5 11" id="KW-1133">Transmembrane helix</keyword>
<name>A0A8S3XT00_PARAO</name>
<dbReference type="Pfam" id="PF00001">
    <property type="entry name" value="7tm_1"/>
    <property type="match status" value="1"/>
</dbReference>
<evidence type="ECO:0000256" key="11">
    <source>
        <dbReference type="SAM" id="Phobius"/>
    </source>
</evidence>
<feature type="compositionally biased region" description="Basic and acidic residues" evidence="10">
    <location>
        <begin position="784"/>
        <end position="793"/>
    </location>
</feature>
<evidence type="ECO:0000256" key="4">
    <source>
        <dbReference type="ARBA" id="ARBA00022692"/>
    </source>
</evidence>
<evidence type="ECO:0000256" key="10">
    <source>
        <dbReference type="SAM" id="MobiDB-lite"/>
    </source>
</evidence>
<dbReference type="Pfam" id="PF00078">
    <property type="entry name" value="RVT_1"/>
    <property type="match status" value="1"/>
</dbReference>
<evidence type="ECO:0000256" key="2">
    <source>
        <dbReference type="ARBA" id="ARBA00010663"/>
    </source>
</evidence>
<feature type="transmembrane region" description="Helical" evidence="11">
    <location>
        <begin position="681"/>
        <end position="702"/>
    </location>
</feature>
<comment type="similarity">
    <text evidence="2">Belongs to the G-protein coupled receptor 1 family.</text>
</comment>
<evidence type="ECO:0000256" key="6">
    <source>
        <dbReference type="ARBA" id="ARBA00023040"/>
    </source>
</evidence>
<dbReference type="AlphaFoldDB" id="A0A8S3XT00"/>
<dbReference type="InterPro" id="IPR001681">
    <property type="entry name" value="Neurokn_rcpt"/>
</dbReference>
<dbReference type="PROSITE" id="PS50878">
    <property type="entry name" value="RT_POL"/>
    <property type="match status" value="1"/>
</dbReference>
<evidence type="ECO:0000256" key="9">
    <source>
        <dbReference type="ARBA" id="ARBA00023224"/>
    </source>
</evidence>
<keyword evidence="3" id="KW-1003">Cell membrane</keyword>
<protein>
    <submittedName>
        <fullName evidence="14">(apollo) hypothetical protein</fullName>
    </submittedName>
</protein>
<comment type="subcellular location">
    <subcellularLocation>
        <location evidence="1">Cell membrane</location>
        <topology evidence="1">Multi-pass membrane protein</topology>
    </subcellularLocation>
</comment>
<evidence type="ECO:0000313" key="14">
    <source>
        <dbReference type="EMBL" id="CAG5041463.1"/>
    </source>
</evidence>
<keyword evidence="7 11" id="KW-0472">Membrane</keyword>
<dbReference type="Proteomes" id="UP000691718">
    <property type="component" value="Unassembled WGS sequence"/>
</dbReference>
<keyword evidence="6" id="KW-0297">G-protein coupled receptor</keyword>
<dbReference type="EMBL" id="CAJQZP010001359">
    <property type="protein sequence ID" value="CAG5041463.1"/>
    <property type="molecule type" value="Genomic_DNA"/>
</dbReference>
<keyword evidence="8" id="KW-0675">Receptor</keyword>
<reference evidence="14" key="1">
    <citation type="submission" date="2021-04" db="EMBL/GenBank/DDBJ databases">
        <authorList>
            <person name="Tunstrom K."/>
        </authorList>
    </citation>
    <scope>NUCLEOTIDE SEQUENCE</scope>
</reference>
<dbReference type="SUPFAM" id="SSF81321">
    <property type="entry name" value="Family A G protein-coupled receptor-like"/>
    <property type="match status" value="1"/>
</dbReference>
<evidence type="ECO:0000313" key="15">
    <source>
        <dbReference type="Proteomes" id="UP000691718"/>
    </source>
</evidence>
<evidence type="ECO:0000256" key="1">
    <source>
        <dbReference type="ARBA" id="ARBA00004651"/>
    </source>
</evidence>
<sequence length="840" mass="96421">MQDAEIVYTWEMDFNQSKLWASTLLVPKIPTPTPSSTTAMPLWAYNSWVCLFTAMLAVAIGGNAIVIWIVTETRKQKKELYANKMREESTRHFREFCEFQTKENVWSLTNRLLKNATPRRPPVTLNRGSTYTTDSQETAKALLDHFYPDDSPDTLTRHHELRSEMTDLPQFHDDPPFTQEEVLECLKQMSPKKAPGLDNFTSDICQDFATDYPRLLTDILNRCLTLQHFPAQWKTAYVKIIPKPGKSDYSALESFRPIGLLPVFGKLLEKLFIKRVVYHAQRNNRLNKFQFGFREQTNTCEAIHTALKIIKLAKSEKHLSIAISLDIKAAFDNAWRPALFHRLRHIQCPNNIFGLIQDYVRDRKVILDHAGRRVTKTMSKGCIQGSTCGPVLWNIILDELLDGRLPAGCHIQAFADDVLLVVTAASVGELESAASLVLHHIVEWGRSVKLTFGPTKTKLIAFTPKAKVASINMDGHRLSFVPEVKLLGVILDEKLNFGKHVKQVINKAVRIFNTLCMYSRPTWGAHPENISTIYHQVIVPTITYAAGIWGHVAQKRYQAIVRPMRPRMSKSCSLIMIAGIWISGMLLAIPCLLYSTTKEYRSKGTLKTACLLSWPDGLPDVSYMDFVYQVVFFVITYAVPMLGMIFFYSAMGRVLWGSRSIGELTQRQVDSIRSKRKVVKMFILVIVIFGICWLPYHSYFIYTHFNPSILYMKYVQHVYLGFYWLAMANAMVNPIIYYWMNAKFRTYFRTAILCRWRDSCCRRQRRPPESPPDCISQSGSRSRSGIEERKELRGNAAGEWPRLLCREPPAPRLQRQNLLASCPRCPHRTHYDAYIHGRKA</sequence>
<dbReference type="OrthoDB" id="411871at2759"/>
<feature type="transmembrane region" description="Helical" evidence="11">
    <location>
        <begin position="722"/>
        <end position="740"/>
    </location>
</feature>
<dbReference type="InterPro" id="IPR000276">
    <property type="entry name" value="GPCR_Rhodpsn"/>
</dbReference>
<feature type="domain" description="Reverse transcriptase" evidence="13">
    <location>
        <begin position="222"/>
        <end position="491"/>
    </location>
</feature>
<dbReference type="PANTHER" id="PTHR46925">
    <property type="entry name" value="G-PROTEIN COUPLED RECEPTOR TKR-1-RELATED"/>
    <property type="match status" value="1"/>
</dbReference>
<keyword evidence="4 11" id="KW-0812">Transmembrane</keyword>
<accession>A0A8S3XT00</accession>
<feature type="transmembrane region" description="Helical" evidence="11">
    <location>
        <begin position="626"/>
        <end position="650"/>
    </location>
</feature>
<dbReference type="InterPro" id="IPR017452">
    <property type="entry name" value="GPCR_Rhodpsn_7TM"/>
</dbReference>
<evidence type="ECO:0000256" key="3">
    <source>
        <dbReference type="ARBA" id="ARBA00022475"/>
    </source>
</evidence>
<dbReference type="PANTHER" id="PTHR46925:SF2">
    <property type="entry name" value="G-PROTEIN COUPLED RECEPTOR TKR-1-RELATED"/>
    <property type="match status" value="1"/>
</dbReference>
<gene>
    <name evidence="14" type="ORF">PAPOLLO_LOCUS22170</name>
</gene>
<feature type="region of interest" description="Disordered" evidence="10">
    <location>
        <begin position="764"/>
        <end position="793"/>
    </location>
</feature>
<proteinExistence type="inferred from homology"/>
<dbReference type="CDD" id="cd01650">
    <property type="entry name" value="RT_nLTR_like"/>
    <property type="match status" value="1"/>
</dbReference>
<dbReference type="GO" id="GO:0004995">
    <property type="term" value="F:tachykinin receptor activity"/>
    <property type="evidence" value="ECO:0007669"/>
    <property type="project" value="InterPro"/>
</dbReference>
<keyword evidence="15" id="KW-1185">Reference proteome</keyword>
<feature type="transmembrane region" description="Helical" evidence="11">
    <location>
        <begin position="45"/>
        <end position="70"/>
    </location>
</feature>
<evidence type="ECO:0000256" key="5">
    <source>
        <dbReference type="ARBA" id="ARBA00022989"/>
    </source>
</evidence>
<evidence type="ECO:0000256" key="7">
    <source>
        <dbReference type="ARBA" id="ARBA00023136"/>
    </source>
</evidence>
<evidence type="ECO:0000259" key="12">
    <source>
        <dbReference type="PROSITE" id="PS50262"/>
    </source>
</evidence>
<feature type="domain" description="G-protein coupled receptors family 1 profile" evidence="12">
    <location>
        <begin position="552"/>
        <end position="737"/>
    </location>
</feature>
<comment type="caution">
    <text evidence="14">The sequence shown here is derived from an EMBL/GenBank/DDBJ whole genome shotgun (WGS) entry which is preliminary data.</text>
</comment>
<dbReference type="GO" id="GO:0005886">
    <property type="term" value="C:plasma membrane"/>
    <property type="evidence" value="ECO:0007669"/>
    <property type="project" value="UniProtKB-SubCell"/>
</dbReference>